<organism evidence="2 3">
    <name type="scientific">Fistulifera solaris</name>
    <name type="common">Oleaginous diatom</name>
    <dbReference type="NCBI Taxonomy" id="1519565"/>
    <lineage>
        <taxon>Eukaryota</taxon>
        <taxon>Sar</taxon>
        <taxon>Stramenopiles</taxon>
        <taxon>Ochrophyta</taxon>
        <taxon>Bacillariophyta</taxon>
        <taxon>Bacillariophyceae</taxon>
        <taxon>Bacillariophycidae</taxon>
        <taxon>Naviculales</taxon>
        <taxon>Naviculaceae</taxon>
        <taxon>Fistulifera</taxon>
    </lineage>
</organism>
<sequence length="1862" mass="214922">MAQRRKSISCRFISLVIVLWLISVATEWSYQEAMEHLLANQQTVRHKVPTSLFDPLLQQAPPLTLSLLDKNPFVCHTAAAGTKPHRPMVILANARTGSNLFFSFLKNLAASSSEVEVLQLYEVFGDDATLLVQVLCRIIDQLRQGCGWNTRKKYTLRPFATPDEVLQTARTEFNATPAQQHVLHELETVFEERFLHPSALLQFLHRIPSRSLQPFFVLKVFPYHLSDKLQLSVADFLQLWTDLDTQYVLLWRRNMLETFVSFQIAKQRKQWTNVGTKEDDAIAVTKSELDWFVQHTADFYLQARNYWTQHAISFEEFEYDRDLRDPQQHAAVLERIHTQILQQTHDATVIQKVLEQPGTTKQALVPVSQQIVNWADVASWGYAESTEQWPDLFSPSYTTETIMSTKKEPILQDVTPAVEIQDYDDFFDSICPTTRQGAKPHQPILIVANTRTGSNLLFAFIKNLAFQQESAVDVLNLYEFFGDDMALLARVLCQIVDRIQLGCGWETTHQRYATRKFSSPATVLETALEELGTHASRRHVIEELQRVIVHRLEHPAGVLDFIHRIPSHLPQAYFVLKVFPDQVDRLMKTTIDDFVSLFAHMETQYVLLWRRNMLESFVSFQIAKQRKKWTNIGTTQEDAIAVRRPELVQFIQKTTRYYWQARDYLVSNSIPFEEFEYNRDLREEQQHLEVVRRIQNNLLHQPYNEQLLRAVLDGPRTTKQALVPLSMQVVNWYDVESWGYSEFAEEWPDVLALPSQEESFGTTEIMTDLVVAKQASQDTLNQLRPIRKVDLHNNDDGVDFICQATRNDLIPHEPILIVANARTGSNLFFGFIKGLASKQDSAVDVLDLYEFFGDDMSLIARVLSRIIDQIQKGCGWEMQNVYYDRKFASPDEVFQAALSEFGANPSRRQVIDELQRAISQRLKNPAAVLDFIHRIPSHLPQAYFVLKVFPDQVNRLMNTTIQKFAALFSDMKTQYVILWRRNMLEIFVSFQIAKQRNKWTHVGTTENDAIEVDRSTLEQFVRRTTQFYLEARDFFDCTSITYVEFEYDRDLSDSSRHLDVVQRIQTELLHQPYDEELSRSVLDAPGLAKQAVVPLSRQIVNWKDVKSWGYSDVSDDWPNILALPAHQELPGTENSAVAVSTVSTSKTDTAAVNEIRPIGKADFRDNSFDFVCGTSLENAKPHQPILIVANARTGSNLFFAFIKNLSSKQEDSVNVLNLYEFFGDDLALVSRVLCRIIDQLQRGCGWSIQKPYADRKFSSPEEVFATALSEFGGNPSHLRVIKKLQDVVSQRLENPAGVLDFIHRIPSNLPQAYFVLKVFPDQVNRLMNTTIEQFIALFSEMKTKYVILWRRNMLEIFVSFQIAKQMKKWTNVGTTEDDAIEVDRSELEKFIQKTALFYVRARNYFASKSMAFEEFEYDRDLSDSAHHFDVVQRIQTSLLGQPYNEELLRGVLDPPGLVKQAAVPLSKQIVNWNDVESWGYSEVSEEWPDILAVPTGGESLVISNASNDQLQQELVLEKNVAEHTSKTIRSFVKKQDRSNFICEPSSTGARRHQPILMVANARTGSNLFFAFIKNLATRQESKVDVLNMYEFFGDDMSLIARVLCRIIDQIQRGCGWDADRPLSARKFASPDEIFVTAFAELGQNSSQRKVIEELQKVISERLENPAAVLDFIHRIPSHLPQAYFVLKVFPDQITRLMNTTIQRFMSLFSDMETEYVVLWRRNMLEIFVSFQIAKARKKWTNVGTTEEDAIEIDRSELEEFIEKTTRYYKQARNYFALHSIPYEEFEYDRDLSDEQNHFDVVQRIQTNLLHQPYNKQLLRSVLSPPGLAKQAVVPLSMQIVNWDDVESWGYSEFSEEWPDVFA</sequence>
<dbReference type="EMBL" id="BDSP01000075">
    <property type="protein sequence ID" value="GAX14134.1"/>
    <property type="molecule type" value="Genomic_DNA"/>
</dbReference>
<accession>A0A1Z5JJG4</accession>
<gene>
    <name evidence="2" type="ORF">FisN_8Hh027</name>
</gene>
<name>A0A1Z5JJG4_FISSO</name>
<dbReference type="Gene3D" id="3.40.50.300">
    <property type="entry name" value="P-loop containing nucleotide triphosphate hydrolases"/>
    <property type="match status" value="5"/>
</dbReference>
<dbReference type="InParanoid" id="A0A1Z5JJG4"/>
<feature type="transmembrane region" description="Helical" evidence="1">
    <location>
        <begin position="12"/>
        <end position="30"/>
    </location>
</feature>
<evidence type="ECO:0000313" key="3">
    <source>
        <dbReference type="Proteomes" id="UP000198406"/>
    </source>
</evidence>
<keyword evidence="1" id="KW-0472">Membrane</keyword>
<evidence type="ECO:0000313" key="2">
    <source>
        <dbReference type="EMBL" id="GAX14134.1"/>
    </source>
</evidence>
<proteinExistence type="predicted"/>
<protein>
    <submittedName>
        <fullName evidence="2">Uncharacterized protein</fullName>
    </submittedName>
</protein>
<keyword evidence="1" id="KW-1133">Transmembrane helix</keyword>
<evidence type="ECO:0000256" key="1">
    <source>
        <dbReference type="SAM" id="Phobius"/>
    </source>
</evidence>
<comment type="caution">
    <text evidence="2">The sequence shown here is derived from an EMBL/GenBank/DDBJ whole genome shotgun (WGS) entry which is preliminary data.</text>
</comment>
<reference evidence="2 3" key="1">
    <citation type="journal article" date="2015" name="Plant Cell">
        <title>Oil accumulation by the oleaginous diatom Fistulifera solaris as revealed by the genome and transcriptome.</title>
        <authorList>
            <person name="Tanaka T."/>
            <person name="Maeda Y."/>
            <person name="Veluchamy A."/>
            <person name="Tanaka M."/>
            <person name="Abida H."/>
            <person name="Marechal E."/>
            <person name="Bowler C."/>
            <person name="Muto M."/>
            <person name="Sunaga Y."/>
            <person name="Tanaka M."/>
            <person name="Yoshino T."/>
            <person name="Taniguchi T."/>
            <person name="Fukuda Y."/>
            <person name="Nemoto M."/>
            <person name="Matsumoto M."/>
            <person name="Wong P.S."/>
            <person name="Aburatani S."/>
            <person name="Fujibuchi W."/>
        </authorList>
    </citation>
    <scope>NUCLEOTIDE SEQUENCE [LARGE SCALE GENOMIC DNA]</scope>
    <source>
        <strain evidence="2 3">JPCC DA0580</strain>
    </source>
</reference>
<dbReference type="Proteomes" id="UP000198406">
    <property type="component" value="Unassembled WGS sequence"/>
</dbReference>
<keyword evidence="1" id="KW-0812">Transmembrane</keyword>
<keyword evidence="3" id="KW-1185">Reference proteome</keyword>
<dbReference type="InterPro" id="IPR027417">
    <property type="entry name" value="P-loop_NTPase"/>
</dbReference>